<evidence type="ECO:0000313" key="2">
    <source>
        <dbReference type="Proteomes" id="UP000620670"/>
    </source>
</evidence>
<comment type="caution">
    <text evidence="1">The sequence shown here is derived from an EMBL/GenBank/DDBJ whole genome shotgun (WGS) entry which is preliminary data.</text>
</comment>
<name>A0ABS0Y643_9HYPH</name>
<sequence length="229" mass="25066">MTVLHLAAVAQPEWLKASPRRARAMAAAAVLGLLSLGNPAMAQGSEREWHVTAYGSRWVNADLLEIPERSLTGRLRSEDAYFVGAGLSRVIVPSFSIPLLGTDFAFHGNRIELEGQVLRHFGEQSHWEGTIALMFRTGQIPLFGGLSVNLAFGEGLSYASERPALEGSFRVEPTRFLNYLAFEAEFSHASLPGVYFVPRVHHRSGIFGFIAPKESGSNFIGAGIRVDLR</sequence>
<reference evidence="2" key="1">
    <citation type="submission" date="2020-12" db="EMBL/GenBank/DDBJ databases">
        <title>Hymenobacter sp.</title>
        <authorList>
            <person name="Kim M.K."/>
        </authorList>
    </citation>
    <scope>NUCLEOTIDE SEQUENCE [LARGE SCALE GENOMIC DNA]</scope>
    <source>
        <strain evidence="2">BT325</strain>
    </source>
</reference>
<accession>A0ABS0Y643</accession>
<dbReference type="EMBL" id="JAELXT010000031">
    <property type="protein sequence ID" value="MBJ6127779.1"/>
    <property type="molecule type" value="Genomic_DNA"/>
</dbReference>
<proteinExistence type="predicted"/>
<dbReference type="Proteomes" id="UP000620670">
    <property type="component" value="Unassembled WGS sequence"/>
</dbReference>
<protein>
    <submittedName>
        <fullName evidence="1">Uncharacterized protein</fullName>
    </submittedName>
</protein>
<organism evidence="1 2">
    <name type="scientific">Microvirga splendida</name>
    <dbReference type="NCBI Taxonomy" id="2795727"/>
    <lineage>
        <taxon>Bacteria</taxon>
        <taxon>Pseudomonadati</taxon>
        <taxon>Pseudomonadota</taxon>
        <taxon>Alphaproteobacteria</taxon>
        <taxon>Hyphomicrobiales</taxon>
        <taxon>Methylobacteriaceae</taxon>
        <taxon>Microvirga</taxon>
    </lineage>
</organism>
<dbReference type="RefSeq" id="WP_199050997.1">
    <property type="nucleotide sequence ID" value="NZ_JAELXT010000031.1"/>
</dbReference>
<gene>
    <name evidence="1" type="ORF">JAO75_20465</name>
</gene>
<evidence type="ECO:0000313" key="1">
    <source>
        <dbReference type="EMBL" id="MBJ6127779.1"/>
    </source>
</evidence>
<keyword evidence="2" id="KW-1185">Reference proteome</keyword>